<proteinExistence type="predicted"/>
<evidence type="ECO:0008006" key="4">
    <source>
        <dbReference type="Google" id="ProtNLM"/>
    </source>
</evidence>
<dbReference type="InterPro" id="IPR020308">
    <property type="entry name" value="Uncharacterised_Ynq1"/>
</dbReference>
<keyword evidence="3" id="KW-1185">Reference proteome</keyword>
<sequence>MTGPSDLDIEIAKRSGRVALLILGLFAGWGLLQFLGAQFDLSRRVMGLGDSIALVGMAYAIYETVMIWRLRQTKE</sequence>
<accession>A0A1I3Q5M4</accession>
<evidence type="ECO:0000313" key="3">
    <source>
        <dbReference type="Proteomes" id="UP000199110"/>
    </source>
</evidence>
<feature type="transmembrane region" description="Helical" evidence="1">
    <location>
        <begin position="18"/>
        <end position="39"/>
    </location>
</feature>
<keyword evidence="1" id="KW-0812">Transmembrane</keyword>
<feature type="transmembrane region" description="Helical" evidence="1">
    <location>
        <begin position="51"/>
        <end position="70"/>
    </location>
</feature>
<dbReference type="STRING" id="390807.SAMN04488095_2411"/>
<name>A0A1I3Q5M4_9RHOB</name>
<dbReference type="OrthoDB" id="7658896at2"/>
<evidence type="ECO:0000313" key="2">
    <source>
        <dbReference type="EMBL" id="SFJ28691.1"/>
    </source>
</evidence>
<evidence type="ECO:0000256" key="1">
    <source>
        <dbReference type="SAM" id="Phobius"/>
    </source>
</evidence>
<dbReference type="Pfam" id="PF17272">
    <property type="entry name" value="DUF5337"/>
    <property type="match status" value="1"/>
</dbReference>
<dbReference type="AlphaFoldDB" id="A0A1I3Q5M4"/>
<dbReference type="EMBL" id="FORA01000003">
    <property type="protein sequence ID" value="SFJ28691.1"/>
    <property type="molecule type" value="Genomic_DNA"/>
</dbReference>
<reference evidence="2 3" key="1">
    <citation type="submission" date="2016-10" db="EMBL/GenBank/DDBJ databases">
        <authorList>
            <person name="de Groot N.N."/>
        </authorList>
    </citation>
    <scope>NUCLEOTIDE SEQUENCE [LARGE SCALE GENOMIC DNA]</scope>
    <source>
        <strain evidence="2 3">DSM 19073</strain>
    </source>
</reference>
<organism evidence="2 3">
    <name type="scientific">Jannaschia pohangensis</name>
    <dbReference type="NCBI Taxonomy" id="390807"/>
    <lineage>
        <taxon>Bacteria</taxon>
        <taxon>Pseudomonadati</taxon>
        <taxon>Pseudomonadota</taxon>
        <taxon>Alphaproteobacteria</taxon>
        <taxon>Rhodobacterales</taxon>
        <taxon>Roseobacteraceae</taxon>
        <taxon>Jannaschia</taxon>
    </lineage>
</organism>
<keyword evidence="1" id="KW-0472">Membrane</keyword>
<gene>
    <name evidence="2" type="ORF">SAMN04488095_2411</name>
</gene>
<dbReference type="RefSeq" id="WP_092780841.1">
    <property type="nucleotide sequence ID" value="NZ_FORA01000003.1"/>
</dbReference>
<protein>
    <recommendedName>
        <fullName evidence="4">Solute:sodium symporter small subunit</fullName>
    </recommendedName>
</protein>
<dbReference type="Proteomes" id="UP000199110">
    <property type="component" value="Unassembled WGS sequence"/>
</dbReference>
<keyword evidence="1" id="KW-1133">Transmembrane helix</keyword>